<accession>A0A1I3UCU0</accession>
<dbReference type="RefSeq" id="WP_093231474.1">
    <property type="nucleotide sequence ID" value="NZ_FORR01000024.1"/>
</dbReference>
<reference evidence="1 2" key="1">
    <citation type="submission" date="2016-10" db="EMBL/GenBank/DDBJ databases">
        <authorList>
            <person name="de Groot N.N."/>
        </authorList>
    </citation>
    <scope>NUCLEOTIDE SEQUENCE [LARGE SCALE GENOMIC DNA]</scope>
    <source>
        <strain evidence="1 2">DSM 44778</strain>
    </source>
</reference>
<keyword evidence="2" id="KW-1185">Reference proteome</keyword>
<sequence>MWNNQRESELKRKRKVTWQKEEKICTLPEHLQELLDQNNPKFIDELVKFAFYFSNSQEDQSQSGAWLWSLYLDNHPLKREGLLRLLTTYNQSDFYRLIQESGVEVTPSIKRTEVFRYSKDSYCLIPLTKKLLPYIERIFQLAEKRKDASIWGKIAYMFDHEFEQYKWIAMSSRTRKYLQRCAWRTLRELGEQGTSDYVLMASEILLCYHENDFHINWVKEEDPLHPLPNWYKNFLPKRNQYLLKKILICHHSDSPNHWWLQDQLTSSLFKEEVEAFPELWNQHPEQLFRLVCKARSPFVIQFAIDALKRGNQKNIAHLPLRDLLDLLEHGTYNEQKTFAMEVILKQMDPKNPDVKLLLTLMKSPYPFRRHVITFIESNITQWSDDLLDRLLTGWSQITQYPNSIEWEQIIFEQMKRRGVKNIDLQLLKKIIIFGNSEYTKEEIKKFVIENHDEWTEEQKTWLLEEILHLGPNNYFMGEWLLFFQGPWERTLRRLISIDWAKRYLHCRYNYFLEPVTAMILHQIDLSIHPYRGIDLFQFLRSNSKIIREKAQEILLKDADKLQLDAYDLAELASTSVPIEQEFVKRFFDKWKPWLEPQIPTIIDCLRRRAAHPDITEEVSTFIHKELLEKVFRQERDTTPLLSN</sequence>
<dbReference type="AlphaFoldDB" id="A0A1I3UCU0"/>
<evidence type="ECO:0000313" key="2">
    <source>
        <dbReference type="Proteomes" id="UP000199545"/>
    </source>
</evidence>
<organism evidence="1 2">
    <name type="scientific">Thermoflavimicrobium dichotomicum</name>
    <dbReference type="NCBI Taxonomy" id="46223"/>
    <lineage>
        <taxon>Bacteria</taxon>
        <taxon>Bacillati</taxon>
        <taxon>Bacillota</taxon>
        <taxon>Bacilli</taxon>
        <taxon>Bacillales</taxon>
        <taxon>Thermoactinomycetaceae</taxon>
        <taxon>Thermoflavimicrobium</taxon>
    </lineage>
</organism>
<name>A0A1I3UCU0_9BACL</name>
<evidence type="ECO:0000313" key="1">
    <source>
        <dbReference type="EMBL" id="SFJ81338.1"/>
    </source>
</evidence>
<dbReference type="STRING" id="46223.SAMN05421852_12410"/>
<dbReference type="Proteomes" id="UP000199545">
    <property type="component" value="Unassembled WGS sequence"/>
</dbReference>
<evidence type="ECO:0008006" key="3">
    <source>
        <dbReference type="Google" id="ProtNLM"/>
    </source>
</evidence>
<dbReference type="EMBL" id="FORR01000024">
    <property type="protein sequence ID" value="SFJ81338.1"/>
    <property type="molecule type" value="Genomic_DNA"/>
</dbReference>
<proteinExistence type="predicted"/>
<dbReference type="OrthoDB" id="435394at2"/>
<protein>
    <recommendedName>
        <fullName evidence="3">HEAT repeat-containing protein</fullName>
    </recommendedName>
</protein>
<gene>
    <name evidence="1" type="ORF">SAMN05421852_12410</name>
</gene>